<protein>
    <recommendedName>
        <fullName evidence="3 9">Signal recognition particle 9 kDa protein</fullName>
        <shortName evidence="9">SRP9</shortName>
    </recommendedName>
</protein>
<accession>A0A4Y7LRN1</accession>
<dbReference type="SUPFAM" id="SSF54762">
    <property type="entry name" value="Signal recognition particle alu RNA binding heterodimer, SRP9/14"/>
    <property type="match status" value="1"/>
</dbReference>
<sequence length="77" mass="9323">MTFIKNWEDFERNAEKLYLSNPNKVRYTMKYKHAEGVLILKFTDDAVCLQFKTEIHQDLKRVDRFINNLMRHMAGEK</sequence>
<dbReference type="GO" id="GO:0006614">
    <property type="term" value="P:SRP-dependent cotranslational protein targeting to membrane"/>
    <property type="evidence" value="ECO:0007669"/>
    <property type="project" value="InterPro"/>
</dbReference>
<dbReference type="GO" id="GO:0005829">
    <property type="term" value="C:cytosol"/>
    <property type="evidence" value="ECO:0007669"/>
    <property type="project" value="UniProtKB-ARBA"/>
</dbReference>
<dbReference type="EMBL" id="LR000616">
    <property type="protein sequence ID" value="SVE70235.1"/>
    <property type="molecule type" value="mRNA"/>
</dbReference>
<dbReference type="InterPro" id="IPR039914">
    <property type="entry name" value="SRP9-like"/>
</dbReference>
<dbReference type="FunFam" id="3.30.720.10:FF:000001">
    <property type="entry name" value="Signal recognition particle 9 kDa protein"/>
    <property type="match status" value="1"/>
</dbReference>
<dbReference type="PIRSF" id="PIRSF017029">
    <property type="entry name" value="Signal_recog_particle_SRP9"/>
    <property type="match status" value="1"/>
</dbReference>
<dbReference type="Pfam" id="PF05486">
    <property type="entry name" value="SRP9-21"/>
    <property type="match status" value="1"/>
</dbReference>
<keyword evidence="6 9" id="KW-0733">Signal recognition particle</keyword>
<evidence type="ECO:0000313" key="11">
    <source>
        <dbReference type="EMBL" id="SVE70235.1"/>
    </source>
</evidence>
<keyword evidence="7 9" id="KW-0687">Ribonucleoprotein</keyword>
<evidence type="ECO:0000256" key="7">
    <source>
        <dbReference type="ARBA" id="ARBA00023274"/>
    </source>
</evidence>
<dbReference type="InterPro" id="IPR009018">
    <property type="entry name" value="Signal_recog_particle_SRP9/14"/>
</dbReference>
<name>A0A4Y7LRN1_9CRUS</name>
<organism evidence="11">
    <name type="scientific">Eubosmina coregoni</name>
    <dbReference type="NCBI Taxonomy" id="186181"/>
    <lineage>
        <taxon>Eukaryota</taxon>
        <taxon>Metazoa</taxon>
        <taxon>Ecdysozoa</taxon>
        <taxon>Arthropoda</taxon>
        <taxon>Crustacea</taxon>
        <taxon>Branchiopoda</taxon>
        <taxon>Diplostraca</taxon>
        <taxon>Cladocera</taxon>
        <taxon>Anomopoda</taxon>
        <taxon>Bosminidae</taxon>
        <taxon>Eubosmina</taxon>
    </lineage>
</organism>
<evidence type="ECO:0000256" key="1">
    <source>
        <dbReference type="ARBA" id="ARBA00004496"/>
    </source>
</evidence>
<evidence type="ECO:0000256" key="4">
    <source>
        <dbReference type="ARBA" id="ARBA00022490"/>
    </source>
</evidence>
<dbReference type="AlphaFoldDB" id="A0A4Y7LRN1"/>
<feature type="domain" description="SRP9" evidence="10">
    <location>
        <begin position="4"/>
        <end position="73"/>
    </location>
</feature>
<gene>
    <name evidence="11" type="primary">EOG090X0OQY</name>
</gene>
<dbReference type="GO" id="GO:0045900">
    <property type="term" value="P:negative regulation of translational elongation"/>
    <property type="evidence" value="ECO:0007669"/>
    <property type="project" value="InterPro"/>
</dbReference>
<keyword evidence="4 9" id="KW-0963">Cytoplasm</keyword>
<dbReference type="PANTHER" id="PTHR12834">
    <property type="entry name" value="SIGNAL RECOGNITION PARTICLE 9 KDA PROTEIN"/>
    <property type="match status" value="1"/>
</dbReference>
<dbReference type="InterPro" id="IPR039432">
    <property type="entry name" value="SRP9_dom"/>
</dbReference>
<dbReference type="PANTHER" id="PTHR12834:SF12">
    <property type="entry name" value="SIGNAL RECOGNITION PARTICLE 9 KDA PROTEIN"/>
    <property type="match status" value="1"/>
</dbReference>
<dbReference type="GO" id="GO:0005786">
    <property type="term" value="C:signal recognition particle, endoplasmic reticulum targeting"/>
    <property type="evidence" value="ECO:0007669"/>
    <property type="project" value="UniProtKB-KW"/>
</dbReference>
<evidence type="ECO:0000259" key="10">
    <source>
        <dbReference type="Pfam" id="PF05486"/>
    </source>
</evidence>
<dbReference type="GO" id="GO:0008312">
    <property type="term" value="F:7S RNA binding"/>
    <property type="evidence" value="ECO:0007669"/>
    <property type="project" value="InterPro"/>
</dbReference>
<evidence type="ECO:0000256" key="2">
    <source>
        <dbReference type="ARBA" id="ARBA00009193"/>
    </source>
</evidence>
<comment type="similarity">
    <text evidence="2 9">Belongs to the SRP9 family.</text>
</comment>
<evidence type="ECO:0000256" key="3">
    <source>
        <dbReference type="ARBA" id="ARBA00020414"/>
    </source>
</evidence>
<comment type="function">
    <text evidence="8 9">Component of the signal recognition particle (SRP) complex, a ribonucleoprotein complex that mediates the cotranslational targeting of secretory and membrane proteins to the endoplasmic reticulum (ER). SRP9 together with SRP14 and the Alu portion of the SRP RNA, constitutes the elongation arrest domain of SRP. The complex of SRP9 and SRP14 is required for SRP RNA binding.</text>
</comment>
<reference evidence="11" key="1">
    <citation type="submission" date="2018-08" db="EMBL/GenBank/DDBJ databases">
        <authorList>
            <person name="Cornetti L."/>
        </authorList>
    </citation>
    <scope>NUCLEOTIDE SEQUENCE</scope>
    <source>
        <strain evidence="11">FI-BAL1-1</strain>
    </source>
</reference>
<evidence type="ECO:0000256" key="8">
    <source>
        <dbReference type="ARBA" id="ARBA00045462"/>
    </source>
</evidence>
<evidence type="ECO:0000256" key="5">
    <source>
        <dbReference type="ARBA" id="ARBA00022884"/>
    </source>
</evidence>
<proteinExistence type="evidence at transcript level"/>
<dbReference type="Gene3D" id="3.30.720.10">
    <property type="entry name" value="Signal recognition particle alu RNA binding heterodimer, srp9/1"/>
    <property type="match status" value="1"/>
</dbReference>
<comment type="subcellular location">
    <subcellularLocation>
        <location evidence="1 9">Cytoplasm</location>
    </subcellularLocation>
</comment>
<evidence type="ECO:0000256" key="6">
    <source>
        <dbReference type="ARBA" id="ARBA00023135"/>
    </source>
</evidence>
<evidence type="ECO:0000256" key="9">
    <source>
        <dbReference type="PIRNR" id="PIRNR017029"/>
    </source>
</evidence>
<keyword evidence="5 9" id="KW-0694">RNA-binding</keyword>
<dbReference type="InterPro" id="IPR008832">
    <property type="entry name" value="SRP9"/>
</dbReference>